<gene>
    <name evidence="2" type="ORF">DASC09_005980</name>
</gene>
<dbReference type="EMBL" id="BTFZ01000001">
    <property type="protein sequence ID" value="GMM33273.1"/>
    <property type="molecule type" value="Genomic_DNA"/>
</dbReference>
<keyword evidence="3" id="KW-1185">Reference proteome</keyword>
<keyword evidence="1" id="KW-0812">Transmembrane</keyword>
<protein>
    <recommendedName>
        <fullName evidence="4">t-SNARE coiled-coil homology domain-containing protein</fullName>
    </recommendedName>
</protein>
<accession>A0AAV5QEL1</accession>
<evidence type="ECO:0000313" key="2">
    <source>
        <dbReference type="EMBL" id="GMM33273.1"/>
    </source>
</evidence>
<name>A0AAV5QEL1_9ASCO</name>
<dbReference type="Proteomes" id="UP001360560">
    <property type="component" value="Unassembled WGS sequence"/>
</dbReference>
<dbReference type="GeneID" id="90071252"/>
<evidence type="ECO:0000256" key="1">
    <source>
        <dbReference type="SAM" id="Phobius"/>
    </source>
</evidence>
<keyword evidence="1" id="KW-0472">Membrane</keyword>
<comment type="caution">
    <text evidence="2">The sequence shown here is derived from an EMBL/GenBank/DDBJ whole genome shotgun (WGS) entry which is preliminary data.</text>
</comment>
<dbReference type="AlphaFoldDB" id="A0AAV5QEL1"/>
<dbReference type="RefSeq" id="XP_064850273.1">
    <property type="nucleotide sequence ID" value="XM_064994201.1"/>
</dbReference>
<keyword evidence="1" id="KW-1133">Transmembrane helix</keyword>
<feature type="transmembrane region" description="Helical" evidence="1">
    <location>
        <begin position="409"/>
        <end position="427"/>
    </location>
</feature>
<sequence length="435" mass="48303">MNNLVQKFYTGKKDISLGETPSPPAIKISSPEDRLGAIDYFTSEKLTIGGAAGGGGSSLNNGFNTSMTDSSTASIDHLAGIDEDIDGDDGKFKQALKDIGELVFAFKGINFDIDRLNNGTSNETVVASSQNQQELLGMTNGDGSDRSGSSELIVDHELMFMMDSNKNINNIYDKNHNAGSGNTKNDPHINDSAEIEEKNSLVVPSYKVQPVKPSQGRPHQLFPRKYSDFLKEKKKNKERYDNLLFYNVLDGKSPSGKAGNFSSVGDRMLELGNLVTDIALQVASRDMELRTMYENFQSYKSSLVTLNEFLIQFKKLLVSKIQKANAAANSRIIQGNDDDGDKGLVHDDKSPEDLQDYLRDVVILEGYLDKLKLNVENSSNILRDIETKLDESLKDQRASEIAIERRNKVIVLYLLSGLLIIFCVWYARKELKMVT</sequence>
<proteinExistence type="predicted"/>
<organism evidence="2 3">
    <name type="scientific">Saccharomycopsis crataegensis</name>
    <dbReference type="NCBI Taxonomy" id="43959"/>
    <lineage>
        <taxon>Eukaryota</taxon>
        <taxon>Fungi</taxon>
        <taxon>Dikarya</taxon>
        <taxon>Ascomycota</taxon>
        <taxon>Saccharomycotina</taxon>
        <taxon>Saccharomycetes</taxon>
        <taxon>Saccharomycopsidaceae</taxon>
        <taxon>Saccharomycopsis</taxon>
    </lineage>
</organism>
<evidence type="ECO:0008006" key="4">
    <source>
        <dbReference type="Google" id="ProtNLM"/>
    </source>
</evidence>
<evidence type="ECO:0000313" key="3">
    <source>
        <dbReference type="Proteomes" id="UP001360560"/>
    </source>
</evidence>
<reference evidence="2 3" key="1">
    <citation type="journal article" date="2023" name="Elife">
        <title>Identification of key yeast species and microbe-microbe interactions impacting larval growth of Drosophila in the wild.</title>
        <authorList>
            <person name="Mure A."/>
            <person name="Sugiura Y."/>
            <person name="Maeda R."/>
            <person name="Honda K."/>
            <person name="Sakurai N."/>
            <person name="Takahashi Y."/>
            <person name="Watada M."/>
            <person name="Katoh T."/>
            <person name="Gotoh A."/>
            <person name="Gotoh Y."/>
            <person name="Taniguchi I."/>
            <person name="Nakamura K."/>
            <person name="Hayashi T."/>
            <person name="Katayama T."/>
            <person name="Uemura T."/>
            <person name="Hattori Y."/>
        </authorList>
    </citation>
    <scope>NUCLEOTIDE SEQUENCE [LARGE SCALE GENOMIC DNA]</scope>
    <source>
        <strain evidence="2 3">SC-9</strain>
    </source>
</reference>